<reference evidence="5" key="3">
    <citation type="submission" date="2015-02" db="EMBL/GenBank/DDBJ databases">
        <title>Genome analysis of three genomes within the thermophilic hydrogenogenic bacterial species Caldanaerobacter subterraneus.</title>
        <authorList>
            <person name="Sant'Anna F.H."/>
            <person name="Lebedinsky A."/>
            <person name="Sokolova T."/>
            <person name="Robb F.T."/>
            <person name="Gonzalez J.M."/>
        </authorList>
    </citation>
    <scope>NUCLEOTIDE SEQUENCE [LARGE SCALE GENOMIC DNA]</scope>
    <source>
        <strain evidence="5">DSM 12653</strain>
    </source>
</reference>
<dbReference type="PANTHER" id="PTHR10434">
    <property type="entry name" value="1-ACYL-SN-GLYCEROL-3-PHOSPHATE ACYLTRANSFERASE"/>
    <property type="match status" value="1"/>
</dbReference>
<evidence type="ECO:0000259" key="3">
    <source>
        <dbReference type="SMART" id="SM00563"/>
    </source>
</evidence>
<evidence type="ECO:0000256" key="2">
    <source>
        <dbReference type="ARBA" id="ARBA00023315"/>
    </source>
</evidence>
<dbReference type="CDD" id="cd07989">
    <property type="entry name" value="LPLAT_AGPAT-like"/>
    <property type="match status" value="1"/>
</dbReference>
<keyword evidence="1 4" id="KW-0808">Transferase</keyword>
<dbReference type="SMART" id="SM00563">
    <property type="entry name" value="PlsC"/>
    <property type="match status" value="1"/>
</dbReference>
<dbReference type="GO" id="GO:0003841">
    <property type="term" value="F:1-acylglycerol-3-phosphate O-acyltransferase activity"/>
    <property type="evidence" value="ECO:0007669"/>
    <property type="project" value="TreeGrafter"/>
</dbReference>
<dbReference type="Proteomes" id="UP000010146">
    <property type="component" value="Unassembled WGS sequence"/>
</dbReference>
<name>A0A0F5PKC8_9THEO</name>
<dbReference type="Pfam" id="PF01553">
    <property type="entry name" value="Acyltransferase"/>
    <property type="match status" value="1"/>
</dbReference>
<comment type="caution">
    <text evidence="4">The sequence shown here is derived from an EMBL/GenBank/DDBJ whole genome shotgun (WGS) entry which is preliminary data.</text>
</comment>
<dbReference type="EMBL" id="ABXP02000106">
    <property type="protein sequence ID" value="KKC29088.1"/>
    <property type="molecule type" value="Genomic_DNA"/>
</dbReference>
<evidence type="ECO:0000256" key="1">
    <source>
        <dbReference type="ARBA" id="ARBA00022679"/>
    </source>
</evidence>
<proteinExistence type="predicted"/>
<evidence type="ECO:0000313" key="4">
    <source>
        <dbReference type="EMBL" id="KKC29088.1"/>
    </source>
</evidence>
<sequence length="210" mass="23400">MKNPKGEKGMFLLYRVLRLIGIALLKIFYSFKVERDGNLSKGPYIFVSNHQSLLDPVAVACAIKTPIIFLASSELFNIYLLKPFLLIDKAIPIKKESADLKAIKKALERLKEGYSIGIFPEGGISPKGVIEKIYEGAMYLAYKSGKPLVPVVVQGTKEVLPLGKYVPKLRGKIKVRVGEPISPDLNKDIKAEIAELKEKIKARMKEMLAE</sequence>
<evidence type="ECO:0000313" key="5">
    <source>
        <dbReference type="Proteomes" id="UP000010146"/>
    </source>
</evidence>
<dbReference type="PANTHER" id="PTHR10434:SF40">
    <property type="entry name" value="1-ACYL-SN-GLYCEROL-3-PHOSPHATE ACYLTRANSFERASE"/>
    <property type="match status" value="1"/>
</dbReference>
<organism evidence="4 5">
    <name type="scientific">Caldanaerobacter subterraneus subsp. pacificus DSM 12653</name>
    <dbReference type="NCBI Taxonomy" id="391606"/>
    <lineage>
        <taxon>Bacteria</taxon>
        <taxon>Bacillati</taxon>
        <taxon>Bacillota</taxon>
        <taxon>Clostridia</taxon>
        <taxon>Thermoanaerobacterales</taxon>
        <taxon>Thermoanaerobacteraceae</taxon>
        <taxon>Caldanaerobacter</taxon>
    </lineage>
</organism>
<dbReference type="SUPFAM" id="SSF69593">
    <property type="entry name" value="Glycerol-3-phosphate (1)-acyltransferase"/>
    <property type="match status" value="1"/>
</dbReference>
<dbReference type="AlphaFoldDB" id="A0A0F5PKC8"/>
<accession>A0A0F5PKC8</accession>
<reference evidence="4 5" key="2">
    <citation type="journal article" date="2015" name="BMC Genomics">
        <title>Analysis of three genomes within the thermophilic bacterial species Caldanaerobacter subterraneus with a focus on carbon monoxide dehydrogenase evolution and hydrolase diversity.</title>
        <authorList>
            <person name="Sant'Anna F.H."/>
            <person name="Lebedinsky A.V."/>
            <person name="Sokolova T.G."/>
            <person name="Robb F.T."/>
            <person name="Gonzalez J.M."/>
        </authorList>
    </citation>
    <scope>NUCLEOTIDE SEQUENCE [LARGE SCALE GENOMIC DNA]</scope>
    <source>
        <strain evidence="4 5">DSM 12653</strain>
    </source>
</reference>
<protein>
    <submittedName>
        <fullName evidence="4">1-acyl-sn-glycerol-3-phosphate acyltransferase</fullName>
    </submittedName>
</protein>
<dbReference type="GO" id="GO:0006654">
    <property type="term" value="P:phosphatidic acid biosynthetic process"/>
    <property type="evidence" value="ECO:0007669"/>
    <property type="project" value="TreeGrafter"/>
</dbReference>
<feature type="domain" description="Phospholipid/glycerol acyltransferase" evidence="3">
    <location>
        <begin position="44"/>
        <end position="156"/>
    </location>
</feature>
<dbReference type="InterPro" id="IPR002123">
    <property type="entry name" value="Plipid/glycerol_acylTrfase"/>
</dbReference>
<gene>
    <name evidence="4" type="ORF">CDSM653_01939</name>
</gene>
<keyword evidence="2 4" id="KW-0012">Acyltransferase</keyword>
<reference evidence="4 5" key="1">
    <citation type="submission" date="2008-07" db="EMBL/GenBank/DDBJ databases">
        <authorList>
            <person name="Gonzalez J."/>
            <person name="Sokolova T."/>
            <person name="Ferriera S."/>
            <person name="Johnson J."/>
            <person name="Kravitz S."/>
            <person name="Beeson K."/>
            <person name="Sutton G."/>
            <person name="Rogers Y.-H."/>
            <person name="Friedman R."/>
            <person name="Frazier M."/>
            <person name="Venter J.C."/>
        </authorList>
    </citation>
    <scope>NUCLEOTIDE SEQUENCE [LARGE SCALE GENOMIC DNA]</scope>
    <source>
        <strain evidence="4 5">DSM 12653</strain>
    </source>
</reference>